<feature type="coiled-coil region" evidence="1">
    <location>
        <begin position="30"/>
        <end position="100"/>
    </location>
</feature>
<dbReference type="PANTHER" id="PTHR34681:SF2">
    <property type="entry name" value="UVEAL AUTOANTIGEN WITH COILED-COIL_ANKYRIN"/>
    <property type="match status" value="1"/>
</dbReference>
<name>A0AAV9D1U8_ACOCL</name>
<evidence type="ECO:0000313" key="4">
    <source>
        <dbReference type="Proteomes" id="UP001180020"/>
    </source>
</evidence>
<dbReference type="Proteomes" id="UP001180020">
    <property type="component" value="Unassembled WGS sequence"/>
</dbReference>
<evidence type="ECO:0000256" key="1">
    <source>
        <dbReference type="SAM" id="Coils"/>
    </source>
</evidence>
<comment type="caution">
    <text evidence="3">The sequence shown here is derived from an EMBL/GenBank/DDBJ whole genome shotgun (WGS) entry which is preliminary data.</text>
</comment>
<evidence type="ECO:0000313" key="3">
    <source>
        <dbReference type="EMBL" id="KAK1294782.1"/>
    </source>
</evidence>
<accession>A0AAV9D1U8</accession>
<dbReference type="Gene3D" id="1.20.58.130">
    <property type="match status" value="1"/>
</dbReference>
<organism evidence="3 4">
    <name type="scientific">Acorus calamus</name>
    <name type="common">Sweet flag</name>
    <dbReference type="NCBI Taxonomy" id="4465"/>
    <lineage>
        <taxon>Eukaryota</taxon>
        <taxon>Viridiplantae</taxon>
        <taxon>Streptophyta</taxon>
        <taxon>Embryophyta</taxon>
        <taxon>Tracheophyta</taxon>
        <taxon>Spermatophyta</taxon>
        <taxon>Magnoliopsida</taxon>
        <taxon>Liliopsida</taxon>
        <taxon>Acoraceae</taxon>
        <taxon>Acorus</taxon>
    </lineage>
</organism>
<feature type="region of interest" description="Disordered" evidence="2">
    <location>
        <begin position="1"/>
        <end position="26"/>
    </location>
</feature>
<evidence type="ECO:0000256" key="2">
    <source>
        <dbReference type="SAM" id="MobiDB-lite"/>
    </source>
</evidence>
<sequence length="159" mass="18296">MADLESSPSPQVTAPLSSSKENQTPISAKIADLNESKSELLTRIQSLKQDMQNWRSKLDTQVKGYRNEISELKKTLNVEVEQLRTEFQELKSTLQQQQEEVTTSLKNLGIQDAPEDTKETETPPRLQMRLWKWIPQNRISCTKVRSELHFDQANPISMI</sequence>
<keyword evidence="1" id="KW-0175">Coiled coil</keyword>
<dbReference type="AlphaFoldDB" id="A0AAV9D1U8"/>
<dbReference type="EMBL" id="JAUJYO010000016">
    <property type="protein sequence ID" value="KAK1294782.1"/>
    <property type="molecule type" value="Genomic_DNA"/>
</dbReference>
<keyword evidence="4" id="KW-1185">Reference proteome</keyword>
<reference evidence="3" key="1">
    <citation type="journal article" date="2023" name="Nat. Commun.">
        <title>Diploid and tetraploid genomes of Acorus and the evolution of monocots.</title>
        <authorList>
            <person name="Ma L."/>
            <person name="Liu K.W."/>
            <person name="Li Z."/>
            <person name="Hsiao Y.Y."/>
            <person name="Qi Y."/>
            <person name="Fu T."/>
            <person name="Tang G.D."/>
            <person name="Zhang D."/>
            <person name="Sun W.H."/>
            <person name="Liu D.K."/>
            <person name="Li Y."/>
            <person name="Chen G.Z."/>
            <person name="Liu X.D."/>
            <person name="Liao X.Y."/>
            <person name="Jiang Y.T."/>
            <person name="Yu X."/>
            <person name="Hao Y."/>
            <person name="Huang J."/>
            <person name="Zhao X.W."/>
            <person name="Ke S."/>
            <person name="Chen Y.Y."/>
            <person name="Wu W.L."/>
            <person name="Hsu J.L."/>
            <person name="Lin Y.F."/>
            <person name="Huang M.D."/>
            <person name="Li C.Y."/>
            <person name="Huang L."/>
            <person name="Wang Z.W."/>
            <person name="Zhao X."/>
            <person name="Zhong W.Y."/>
            <person name="Peng D.H."/>
            <person name="Ahmad S."/>
            <person name="Lan S."/>
            <person name="Zhang J.S."/>
            <person name="Tsai W.C."/>
            <person name="Van de Peer Y."/>
            <person name="Liu Z.J."/>
        </authorList>
    </citation>
    <scope>NUCLEOTIDE SEQUENCE</scope>
    <source>
        <strain evidence="3">CP</strain>
    </source>
</reference>
<dbReference type="PANTHER" id="PTHR34681">
    <property type="entry name" value="UVEAL AUTOANTIGEN WITH COILED-COIL/ANKYRIN"/>
    <property type="match status" value="1"/>
</dbReference>
<protein>
    <submittedName>
        <fullName evidence="3">Uncharacterized protein</fullName>
    </submittedName>
</protein>
<reference evidence="3" key="2">
    <citation type="submission" date="2023-06" db="EMBL/GenBank/DDBJ databases">
        <authorList>
            <person name="Ma L."/>
            <person name="Liu K.-W."/>
            <person name="Li Z."/>
            <person name="Hsiao Y.-Y."/>
            <person name="Qi Y."/>
            <person name="Fu T."/>
            <person name="Tang G."/>
            <person name="Zhang D."/>
            <person name="Sun W.-H."/>
            <person name="Liu D.-K."/>
            <person name="Li Y."/>
            <person name="Chen G.-Z."/>
            <person name="Liu X.-D."/>
            <person name="Liao X.-Y."/>
            <person name="Jiang Y.-T."/>
            <person name="Yu X."/>
            <person name="Hao Y."/>
            <person name="Huang J."/>
            <person name="Zhao X.-W."/>
            <person name="Ke S."/>
            <person name="Chen Y.-Y."/>
            <person name="Wu W.-L."/>
            <person name="Hsu J.-L."/>
            <person name="Lin Y.-F."/>
            <person name="Huang M.-D."/>
            <person name="Li C.-Y."/>
            <person name="Huang L."/>
            <person name="Wang Z.-W."/>
            <person name="Zhao X."/>
            <person name="Zhong W.-Y."/>
            <person name="Peng D.-H."/>
            <person name="Ahmad S."/>
            <person name="Lan S."/>
            <person name="Zhang J.-S."/>
            <person name="Tsai W.-C."/>
            <person name="Van De Peer Y."/>
            <person name="Liu Z.-J."/>
        </authorList>
    </citation>
    <scope>NUCLEOTIDE SEQUENCE</scope>
    <source>
        <strain evidence="3">CP</strain>
        <tissue evidence="3">Leaves</tissue>
    </source>
</reference>
<gene>
    <name evidence="3" type="ORF">QJS10_CPA16g01498</name>
</gene>
<proteinExistence type="predicted"/>